<dbReference type="EMBL" id="JQBX01000023">
    <property type="protein sequence ID" value="KRN93159.1"/>
    <property type="molecule type" value="Genomic_DNA"/>
</dbReference>
<evidence type="ECO:0000256" key="8">
    <source>
        <dbReference type="HAMAP-Rule" id="MF_01161"/>
    </source>
</evidence>
<gene>
    <name evidence="8" type="primary">tilS</name>
    <name evidence="12" type="ORF">IV81_GL000922</name>
</gene>
<evidence type="ECO:0000256" key="3">
    <source>
        <dbReference type="ARBA" id="ARBA00022598"/>
    </source>
</evidence>
<dbReference type="Proteomes" id="UP000051859">
    <property type="component" value="Unassembled WGS sequence"/>
</dbReference>
<keyword evidence="13" id="KW-1185">Reference proteome</keyword>
<dbReference type="SMART" id="SM00977">
    <property type="entry name" value="TilS_C"/>
    <property type="match status" value="1"/>
</dbReference>
<dbReference type="PANTHER" id="PTHR43033">
    <property type="entry name" value="TRNA(ILE)-LYSIDINE SYNTHASE-RELATED"/>
    <property type="match status" value="1"/>
</dbReference>
<dbReference type="GO" id="GO:0005524">
    <property type="term" value="F:ATP binding"/>
    <property type="evidence" value="ECO:0007669"/>
    <property type="project" value="UniProtKB-KW"/>
</dbReference>
<reference evidence="12 13" key="1">
    <citation type="journal article" date="2015" name="Genome Announc.">
        <title>Expanding the biotechnology potential of lactobacilli through comparative genomics of 213 strains and associated genera.</title>
        <authorList>
            <person name="Sun Z."/>
            <person name="Harris H.M."/>
            <person name="McCann A."/>
            <person name="Guo C."/>
            <person name="Argimon S."/>
            <person name="Zhang W."/>
            <person name="Yang X."/>
            <person name="Jeffery I.B."/>
            <person name="Cooney J.C."/>
            <person name="Kagawa T.F."/>
            <person name="Liu W."/>
            <person name="Song Y."/>
            <person name="Salvetti E."/>
            <person name="Wrobel A."/>
            <person name="Rasinkangas P."/>
            <person name="Parkhill J."/>
            <person name="Rea M.C."/>
            <person name="O'Sullivan O."/>
            <person name="Ritari J."/>
            <person name="Douillard F.P."/>
            <person name="Paul Ross R."/>
            <person name="Yang R."/>
            <person name="Briner A.E."/>
            <person name="Felis G.E."/>
            <person name="de Vos W.M."/>
            <person name="Barrangou R."/>
            <person name="Klaenhammer T.R."/>
            <person name="Caufield P.W."/>
            <person name="Cui Y."/>
            <person name="Zhang H."/>
            <person name="O'Toole P.W."/>
        </authorList>
    </citation>
    <scope>NUCLEOTIDE SEQUENCE [LARGE SCALE GENOMIC DNA]</scope>
    <source>
        <strain evidence="12 13">DSM 18001</strain>
    </source>
</reference>
<dbReference type="CDD" id="cd01992">
    <property type="entry name" value="TilS_N"/>
    <property type="match status" value="1"/>
</dbReference>
<dbReference type="InterPro" id="IPR012094">
    <property type="entry name" value="tRNA_Ile_lys_synt"/>
</dbReference>
<evidence type="ECO:0000256" key="5">
    <source>
        <dbReference type="ARBA" id="ARBA00022741"/>
    </source>
</evidence>
<evidence type="ECO:0000256" key="9">
    <source>
        <dbReference type="SAM" id="Coils"/>
    </source>
</evidence>
<dbReference type="HAMAP" id="MF_01161">
    <property type="entry name" value="tRNA_Ile_lys_synt"/>
    <property type="match status" value="1"/>
</dbReference>
<evidence type="ECO:0000256" key="7">
    <source>
        <dbReference type="ARBA" id="ARBA00048539"/>
    </source>
</evidence>
<evidence type="ECO:0000256" key="2">
    <source>
        <dbReference type="ARBA" id="ARBA00022490"/>
    </source>
</evidence>
<feature type="coiled-coil region" evidence="9">
    <location>
        <begin position="203"/>
        <end position="230"/>
    </location>
</feature>
<feature type="transmembrane region" description="Helical" evidence="10">
    <location>
        <begin position="21"/>
        <end position="40"/>
    </location>
</feature>
<evidence type="ECO:0000313" key="13">
    <source>
        <dbReference type="Proteomes" id="UP000051859"/>
    </source>
</evidence>
<sequence>MKINELGDQIVKKFDLKNKKMVVAVSTGVDSTVLINALIFSRMLDNSNLVVAHVNHKLRAASDQEEKFLRNWCMKHNIKLEVFTWEKTQHPMVGVEAAAREVRYEFFNRMMQKHQADVLLTAHNADEQAESFLMRLIRGGMLSELEGIPEQRPFATGTLIRPLLDISKAELIQLATTNQLTWFEDDTNQELDFLRNRVRNEILPILREENDRALEHINQFQNQLAEQSRLLDQSVDAKLERTRNQEGYDLSQILAEPTEWQRRMLLRIVQKQLPSLPISQAKLTAMVRFINQVKKAQRYIDIGDGYLLEITYNCLRISKKKTIKTEQAMGHMVTLNTWFELGDSAWFRVSDHGFLDSAETMILSENQFKRPLLIRPVNFKDRLRLKNGGFKTIRRELIDQKIPNERRQKYFAVVDANGTILWVPGLRKSWLQAPFVEKNRQFMMEYRTGGRPNGQ</sequence>
<dbReference type="GO" id="GO:0005737">
    <property type="term" value="C:cytoplasm"/>
    <property type="evidence" value="ECO:0007669"/>
    <property type="project" value="UniProtKB-SubCell"/>
</dbReference>
<evidence type="ECO:0000256" key="10">
    <source>
        <dbReference type="SAM" id="Phobius"/>
    </source>
</evidence>
<accession>A0A0R2L362</accession>
<feature type="domain" description="Lysidine-tRNA(Ile) synthetase C-terminal" evidence="11">
    <location>
        <begin position="372"/>
        <end position="446"/>
    </location>
</feature>
<comment type="subcellular location">
    <subcellularLocation>
        <location evidence="1 8">Cytoplasm</location>
    </subcellularLocation>
</comment>
<dbReference type="PATRIC" id="fig|331679.3.peg.928"/>
<dbReference type="SUPFAM" id="SSF52402">
    <property type="entry name" value="Adenine nucleotide alpha hydrolases-like"/>
    <property type="match status" value="1"/>
</dbReference>
<keyword evidence="3 8" id="KW-0436">Ligase</keyword>
<evidence type="ECO:0000259" key="11">
    <source>
        <dbReference type="SMART" id="SM00977"/>
    </source>
</evidence>
<dbReference type="GO" id="GO:0006400">
    <property type="term" value="P:tRNA modification"/>
    <property type="evidence" value="ECO:0007669"/>
    <property type="project" value="UniProtKB-UniRule"/>
</dbReference>
<keyword evidence="6" id="KW-0067">ATP-binding</keyword>
<comment type="caution">
    <text evidence="8">Lacks conserved residue(s) required for the propagation of feature annotation.</text>
</comment>
<dbReference type="GO" id="GO:0032267">
    <property type="term" value="F:tRNA(Ile)-lysidine synthase activity"/>
    <property type="evidence" value="ECO:0007669"/>
    <property type="project" value="UniProtKB-EC"/>
</dbReference>
<evidence type="ECO:0000256" key="1">
    <source>
        <dbReference type="ARBA" id="ARBA00004496"/>
    </source>
</evidence>
<dbReference type="EC" id="6.3.4.19" evidence="8"/>
<comment type="caution">
    <text evidence="12">The sequence shown here is derived from an EMBL/GenBank/DDBJ whole genome shotgun (WGS) entry which is preliminary data.</text>
</comment>
<comment type="function">
    <text evidence="8">Ligates lysine onto the cytidine present at position 34 of the AUA codon-specific tRNA(Ile) that contains the anticodon CAU, in an ATP-dependent manner. Cytidine is converted to lysidine, thus changing the amino acid specificity of the tRNA from methionine to isoleucine.</text>
</comment>
<keyword evidence="10" id="KW-0472">Membrane</keyword>
<dbReference type="AlphaFoldDB" id="A0A0R2L362"/>
<evidence type="ECO:0000313" key="12">
    <source>
        <dbReference type="EMBL" id="KRN93159.1"/>
    </source>
</evidence>
<keyword evidence="10" id="KW-0812">Transmembrane</keyword>
<dbReference type="Gene3D" id="3.40.50.620">
    <property type="entry name" value="HUPs"/>
    <property type="match status" value="1"/>
</dbReference>
<keyword evidence="4 8" id="KW-0819">tRNA processing</keyword>
<dbReference type="Pfam" id="PF01171">
    <property type="entry name" value="ATP_bind_3"/>
    <property type="match status" value="1"/>
</dbReference>
<comment type="similarity">
    <text evidence="8">Belongs to the tRNA(Ile)-lysidine synthase family.</text>
</comment>
<dbReference type="SUPFAM" id="SSF56037">
    <property type="entry name" value="PheT/TilS domain"/>
    <property type="match status" value="1"/>
</dbReference>
<dbReference type="InterPro" id="IPR011063">
    <property type="entry name" value="TilS/TtcA_N"/>
</dbReference>
<organism evidence="12 13">
    <name type="scientific">Pediococcus stilesii</name>
    <dbReference type="NCBI Taxonomy" id="331679"/>
    <lineage>
        <taxon>Bacteria</taxon>
        <taxon>Bacillati</taxon>
        <taxon>Bacillota</taxon>
        <taxon>Bacilli</taxon>
        <taxon>Lactobacillales</taxon>
        <taxon>Lactobacillaceae</taxon>
        <taxon>Pediococcus</taxon>
    </lineage>
</organism>
<evidence type="ECO:0000256" key="4">
    <source>
        <dbReference type="ARBA" id="ARBA00022694"/>
    </source>
</evidence>
<dbReference type="SUPFAM" id="SSF82829">
    <property type="entry name" value="MesJ substrate recognition domain-like"/>
    <property type="match status" value="1"/>
</dbReference>
<dbReference type="InterPro" id="IPR012795">
    <property type="entry name" value="tRNA_Ile_lys_synt_N"/>
</dbReference>
<dbReference type="NCBIfam" id="TIGR02432">
    <property type="entry name" value="lysidine_TilS_N"/>
    <property type="match status" value="1"/>
</dbReference>
<dbReference type="STRING" id="331679.IV81_GL000922"/>
<evidence type="ECO:0000256" key="6">
    <source>
        <dbReference type="ARBA" id="ARBA00022840"/>
    </source>
</evidence>
<keyword evidence="5" id="KW-0547">Nucleotide-binding</keyword>
<keyword evidence="2 8" id="KW-0963">Cytoplasm</keyword>
<dbReference type="PANTHER" id="PTHR43033:SF1">
    <property type="entry name" value="TRNA(ILE)-LYSIDINE SYNTHASE-RELATED"/>
    <property type="match status" value="1"/>
</dbReference>
<keyword evidence="9" id="KW-0175">Coiled coil</keyword>
<name>A0A0R2L362_9LACO</name>
<dbReference type="InterPro" id="IPR012796">
    <property type="entry name" value="Lysidine-tRNA-synth_C"/>
</dbReference>
<protein>
    <recommendedName>
        <fullName evidence="8">tRNA(Ile)-lysidine synthase</fullName>
        <ecNumber evidence="8">6.3.4.19</ecNumber>
    </recommendedName>
    <alternativeName>
        <fullName evidence="8">tRNA(Ile)-2-lysyl-cytidine synthase</fullName>
    </alternativeName>
    <alternativeName>
        <fullName evidence="8">tRNA(Ile)-lysidine synthetase</fullName>
    </alternativeName>
</protein>
<keyword evidence="10" id="KW-1133">Transmembrane helix</keyword>
<dbReference type="InterPro" id="IPR014729">
    <property type="entry name" value="Rossmann-like_a/b/a_fold"/>
</dbReference>
<dbReference type="RefSeq" id="WP_057804163.1">
    <property type="nucleotide sequence ID" value="NZ_JQBX01000023.1"/>
</dbReference>
<proteinExistence type="inferred from homology"/>
<comment type="catalytic activity">
    <reaction evidence="7 8">
        <text>cytidine(34) in tRNA(Ile2) + L-lysine + ATP = lysidine(34) in tRNA(Ile2) + AMP + diphosphate + H(+)</text>
        <dbReference type="Rhea" id="RHEA:43744"/>
        <dbReference type="Rhea" id="RHEA-COMP:10625"/>
        <dbReference type="Rhea" id="RHEA-COMP:10670"/>
        <dbReference type="ChEBI" id="CHEBI:15378"/>
        <dbReference type="ChEBI" id="CHEBI:30616"/>
        <dbReference type="ChEBI" id="CHEBI:32551"/>
        <dbReference type="ChEBI" id="CHEBI:33019"/>
        <dbReference type="ChEBI" id="CHEBI:82748"/>
        <dbReference type="ChEBI" id="CHEBI:83665"/>
        <dbReference type="ChEBI" id="CHEBI:456215"/>
        <dbReference type="EC" id="6.3.4.19"/>
    </reaction>
</comment>